<feature type="region of interest" description="Disordered" evidence="3">
    <location>
        <begin position="359"/>
        <end position="379"/>
    </location>
</feature>
<dbReference type="PANTHER" id="PTHR11474">
    <property type="entry name" value="TYROSINASE FAMILY MEMBER"/>
    <property type="match status" value="1"/>
</dbReference>
<keyword evidence="2" id="KW-0186">Copper</keyword>
<feature type="chain" id="PRO_5032945831" evidence="4">
    <location>
        <begin position="24"/>
        <end position="668"/>
    </location>
</feature>
<evidence type="ECO:0000313" key="6">
    <source>
        <dbReference type="EMBL" id="KAF4037803.1"/>
    </source>
</evidence>
<dbReference type="Pfam" id="PF00264">
    <property type="entry name" value="Tyrosinase"/>
    <property type="match status" value="1"/>
</dbReference>
<dbReference type="PRINTS" id="PR00092">
    <property type="entry name" value="TYROSINASE"/>
</dbReference>
<protein>
    <submittedName>
        <fullName evidence="6">Common central domain of tyrosinase</fullName>
    </submittedName>
</protein>
<dbReference type="AlphaFoldDB" id="A0A833WD19"/>
<dbReference type="InterPro" id="IPR008922">
    <property type="entry name" value="Di-copper_centre_dom_sf"/>
</dbReference>
<evidence type="ECO:0000256" key="3">
    <source>
        <dbReference type="SAM" id="MobiDB-lite"/>
    </source>
</evidence>
<dbReference type="SUPFAM" id="SSF48056">
    <property type="entry name" value="Di-copper centre-containing domain"/>
    <property type="match status" value="1"/>
</dbReference>
<keyword evidence="1" id="KW-0479">Metal-binding</keyword>
<dbReference type="PANTHER" id="PTHR11474:SF126">
    <property type="entry name" value="TYROSINASE-LIKE PROTEIN TYR-1-RELATED"/>
    <property type="match status" value="1"/>
</dbReference>
<dbReference type="InterPro" id="IPR050316">
    <property type="entry name" value="Tyrosinase/Hemocyanin"/>
</dbReference>
<feature type="domain" description="Tyrosinase copper-binding" evidence="5">
    <location>
        <begin position="74"/>
        <end position="91"/>
    </location>
</feature>
<dbReference type="GO" id="GO:0046872">
    <property type="term" value="F:metal ion binding"/>
    <property type="evidence" value="ECO:0007669"/>
    <property type="project" value="UniProtKB-KW"/>
</dbReference>
<organism evidence="6 7">
    <name type="scientific">Phytophthora infestans</name>
    <name type="common">Potato late blight agent</name>
    <name type="synonym">Botrytis infestans</name>
    <dbReference type="NCBI Taxonomy" id="4787"/>
    <lineage>
        <taxon>Eukaryota</taxon>
        <taxon>Sar</taxon>
        <taxon>Stramenopiles</taxon>
        <taxon>Oomycota</taxon>
        <taxon>Peronosporomycetes</taxon>
        <taxon>Peronosporales</taxon>
        <taxon>Peronosporaceae</taxon>
        <taxon>Phytophthora</taxon>
    </lineage>
</organism>
<proteinExistence type="predicted"/>
<evidence type="ECO:0000313" key="7">
    <source>
        <dbReference type="Proteomes" id="UP000602510"/>
    </source>
</evidence>
<keyword evidence="7" id="KW-1185">Reference proteome</keyword>
<evidence type="ECO:0000256" key="4">
    <source>
        <dbReference type="SAM" id="SignalP"/>
    </source>
</evidence>
<accession>A0A833WD19</accession>
<dbReference type="GO" id="GO:0016491">
    <property type="term" value="F:oxidoreductase activity"/>
    <property type="evidence" value="ECO:0007669"/>
    <property type="project" value="InterPro"/>
</dbReference>
<evidence type="ECO:0000256" key="1">
    <source>
        <dbReference type="ARBA" id="ARBA00022723"/>
    </source>
</evidence>
<feature type="compositionally biased region" description="Low complexity" evidence="3">
    <location>
        <begin position="499"/>
        <end position="513"/>
    </location>
</feature>
<feature type="region of interest" description="Disordered" evidence="3">
    <location>
        <begin position="499"/>
        <end position="523"/>
    </location>
</feature>
<dbReference type="EMBL" id="WSZM01000232">
    <property type="protein sequence ID" value="KAF4037803.1"/>
    <property type="molecule type" value="Genomic_DNA"/>
</dbReference>
<sequence>MKLAWVLSAALLAFVSILSPVHAQCGARVRKDWDAMTTAEKDTYKGALAAAMDSGAYIKFIEMHTEMQSEMEAHRQCMFIYWHRLLLVVFENMLRGQGPQYACVTVPYYNWVGANNRMLAGSCSSLGDCSTITRELGGYTTGSQRTININGINNSGRCVAQSPLDHFCQSGTVSGSACARCVPRGNWGSASVPSSTSFASVRQQVFNAQNIGQMSPNVEQGCHNNIHANLGGAMGTFASPSEPIFWSHHAMVDALHTIFHKCRVGTQRLTFAQKAAHPVAWTSCAKRGGGSFNPTDVIVMRTGVNGNNPIQGSQDPLIGRYFTGVPNQFAGLMDVRDLGDSSYSYELSGQLADMYNNCDGTPTPAPTTAPAPVTPTAAPTPVTTAPVPVNNAPVTPTAAPQQPGRWGLFDWLRNRWGFGRFGRRLEAEHGYGCGRKLKAEHGWGWWPWRNNQGNNIRGNGCDDEPSVNNNYAPTVPASTAPTNNYAPAVTTPTNNYTPATIAPTVAPTTAPTTSPQYDGNNNNVDVVTVNKETAEEKKVSTWYKKTMANMGGQCAEAMADLERQVCMFENQCLGGTKDYSAAFKATWGAKEPRCLTIVNSIKSGQQKITYGNWRKDMESYFGCPKPTNATQSTKQNAYSDTTQSVVQDATQTVTQTATDALSSVVQSV</sequence>
<name>A0A833WD19_PHYIN</name>
<comment type="caution">
    <text evidence="6">The sequence shown here is derived from an EMBL/GenBank/DDBJ whole genome shotgun (WGS) entry which is preliminary data.</text>
</comment>
<feature type="signal peptide" evidence="4">
    <location>
        <begin position="1"/>
        <end position="23"/>
    </location>
</feature>
<evidence type="ECO:0000256" key="2">
    <source>
        <dbReference type="ARBA" id="ARBA00023008"/>
    </source>
</evidence>
<dbReference type="Gene3D" id="1.10.1280.10">
    <property type="entry name" value="Di-copper center containing domain from catechol oxidase"/>
    <property type="match status" value="1"/>
</dbReference>
<reference evidence="6" key="1">
    <citation type="submission" date="2020-04" db="EMBL/GenBank/DDBJ databases">
        <title>Hybrid Assembly of Korean Phytophthora infestans isolates.</title>
        <authorList>
            <person name="Prokchorchik M."/>
            <person name="Lee Y."/>
            <person name="Seo J."/>
            <person name="Cho J.-H."/>
            <person name="Park Y.-E."/>
            <person name="Jang D.-C."/>
            <person name="Im J.-S."/>
            <person name="Choi J.-G."/>
            <person name="Park H.-J."/>
            <person name="Lee G.-B."/>
            <person name="Lee Y.-G."/>
            <person name="Hong S.-Y."/>
            <person name="Cho K."/>
            <person name="Sohn K.H."/>
        </authorList>
    </citation>
    <scope>NUCLEOTIDE SEQUENCE</scope>
    <source>
        <strain evidence="6">KR_1_A1</strain>
    </source>
</reference>
<dbReference type="Proteomes" id="UP000602510">
    <property type="component" value="Unassembled WGS sequence"/>
</dbReference>
<dbReference type="InterPro" id="IPR002227">
    <property type="entry name" value="Tyrosinase_Cu-bd"/>
</dbReference>
<feature type="compositionally biased region" description="Pro residues" evidence="3">
    <location>
        <begin position="363"/>
        <end position="373"/>
    </location>
</feature>
<dbReference type="PROSITE" id="PS00497">
    <property type="entry name" value="TYROSINASE_1"/>
    <property type="match status" value="1"/>
</dbReference>
<keyword evidence="4" id="KW-0732">Signal</keyword>
<gene>
    <name evidence="6" type="ORF">GN244_ATG10131</name>
</gene>
<evidence type="ECO:0000259" key="5">
    <source>
        <dbReference type="PROSITE" id="PS00497"/>
    </source>
</evidence>